<feature type="binding site" evidence="7">
    <location>
        <begin position="10"/>
        <end position="15"/>
    </location>
    <ligand>
        <name>substrate</name>
    </ligand>
</feature>
<dbReference type="RefSeq" id="WP_205142959.1">
    <property type="nucleotide sequence ID" value="NZ_JAFBDN010000002.1"/>
</dbReference>
<dbReference type="NCBIfam" id="NF011397">
    <property type="entry name" value="PRK14822.1"/>
    <property type="match status" value="1"/>
</dbReference>
<comment type="catalytic activity">
    <reaction evidence="7">
        <text>dITP + H2O = dIMP + diphosphate + H(+)</text>
        <dbReference type="Rhea" id="RHEA:28342"/>
        <dbReference type="ChEBI" id="CHEBI:15377"/>
        <dbReference type="ChEBI" id="CHEBI:15378"/>
        <dbReference type="ChEBI" id="CHEBI:33019"/>
        <dbReference type="ChEBI" id="CHEBI:61194"/>
        <dbReference type="ChEBI" id="CHEBI:61382"/>
        <dbReference type="EC" id="3.6.1.66"/>
    </reaction>
</comment>
<keyword evidence="6 7" id="KW-0546">Nucleotide metabolism</keyword>
<evidence type="ECO:0000256" key="7">
    <source>
        <dbReference type="HAMAP-Rule" id="MF_01405"/>
    </source>
</evidence>
<feature type="binding site" evidence="7">
    <location>
        <begin position="155"/>
        <end position="158"/>
    </location>
    <ligand>
        <name>substrate</name>
    </ligand>
</feature>
<dbReference type="SUPFAM" id="SSF52972">
    <property type="entry name" value="ITPase-like"/>
    <property type="match status" value="1"/>
</dbReference>
<evidence type="ECO:0000256" key="5">
    <source>
        <dbReference type="ARBA" id="ARBA00022842"/>
    </source>
</evidence>
<feature type="binding site" evidence="7">
    <location>
        <begin position="183"/>
        <end position="184"/>
    </location>
    <ligand>
        <name>substrate</name>
    </ligand>
</feature>
<comment type="cofactor">
    <cofactor evidence="7">
        <name>Mg(2+)</name>
        <dbReference type="ChEBI" id="CHEBI:18420"/>
    </cofactor>
    <text evidence="7">Binds 1 Mg(2+) ion per subunit.</text>
</comment>
<evidence type="ECO:0000256" key="8">
    <source>
        <dbReference type="RuleBase" id="RU003781"/>
    </source>
</evidence>
<comment type="catalytic activity">
    <reaction evidence="7">
        <text>ITP + H2O = IMP + diphosphate + H(+)</text>
        <dbReference type="Rhea" id="RHEA:29399"/>
        <dbReference type="ChEBI" id="CHEBI:15377"/>
        <dbReference type="ChEBI" id="CHEBI:15378"/>
        <dbReference type="ChEBI" id="CHEBI:33019"/>
        <dbReference type="ChEBI" id="CHEBI:58053"/>
        <dbReference type="ChEBI" id="CHEBI:61402"/>
        <dbReference type="EC" id="3.6.1.66"/>
    </reaction>
</comment>
<comment type="function">
    <text evidence="7">Pyrophosphatase that catalyzes the hydrolysis of nucleoside triphosphates to their monophosphate derivatives, with a high preference for the non-canonical purine nucleotides XTP (xanthosine triphosphate), dITP (deoxyinosine triphosphate) and ITP. Seems to function as a house-cleaning enzyme that removes non-canonical purine nucleotides from the nucleotide pool, thus preventing their incorporation into DNA/RNA and avoiding chromosomal lesions.</text>
</comment>
<sequence length="202" mass="22123">MQAAKIIIATNNVGKLNEFKAILEPKGIAVIGLTDLTTKIEIVENGNSFAENALIKAQTIAKTTLDVPVIADDSGLMVAALHNEPGIYSARYASDHNDQANIDKVLAKLGDLPISDRKAKFHTTIAAVKPNGKQLVVSGEVQGYITKQQLGKNGFGYDPIFYSPELEKTFAQATANEKNRISHRSRAIEKLMLAFDQWWNED</sequence>
<dbReference type="EMBL" id="JAGMVS010000037">
    <property type="protein sequence ID" value="MCM2436512.1"/>
    <property type="molecule type" value="Genomic_DNA"/>
</dbReference>
<keyword evidence="4 7" id="KW-0378">Hydrolase</keyword>
<evidence type="ECO:0000256" key="3">
    <source>
        <dbReference type="ARBA" id="ARBA00022741"/>
    </source>
</evidence>
<comment type="similarity">
    <text evidence="1 7 8">Belongs to the HAM1 NTPase family.</text>
</comment>
<keyword evidence="10" id="KW-1185">Reference proteome</keyword>
<dbReference type="EC" id="3.6.1.66" evidence="7"/>
<feature type="binding site" evidence="7">
    <location>
        <position position="74"/>
    </location>
    <ligand>
        <name>substrate</name>
    </ligand>
</feature>
<proteinExistence type="inferred from homology"/>
<comment type="subunit">
    <text evidence="7">Homodimer.</text>
</comment>
<comment type="catalytic activity">
    <reaction evidence="7">
        <text>XTP + H2O = XMP + diphosphate + H(+)</text>
        <dbReference type="Rhea" id="RHEA:28610"/>
        <dbReference type="ChEBI" id="CHEBI:15377"/>
        <dbReference type="ChEBI" id="CHEBI:15378"/>
        <dbReference type="ChEBI" id="CHEBI:33019"/>
        <dbReference type="ChEBI" id="CHEBI:57464"/>
        <dbReference type="ChEBI" id="CHEBI:61314"/>
        <dbReference type="EC" id="3.6.1.66"/>
    </reaction>
</comment>
<evidence type="ECO:0000313" key="9">
    <source>
        <dbReference type="EMBL" id="MCM2436512.1"/>
    </source>
</evidence>
<dbReference type="Proteomes" id="UP001057481">
    <property type="component" value="Unassembled WGS sequence"/>
</dbReference>
<feature type="binding site" evidence="7">
    <location>
        <position position="73"/>
    </location>
    <ligand>
        <name>Mg(2+)</name>
        <dbReference type="ChEBI" id="CHEBI:18420"/>
    </ligand>
</feature>
<comment type="caution">
    <text evidence="9">The sequence shown here is derived from an EMBL/GenBank/DDBJ whole genome shotgun (WGS) entry which is preliminary data.</text>
</comment>
<keyword evidence="3 7" id="KW-0547">Nucleotide-binding</keyword>
<dbReference type="HAMAP" id="MF_01405">
    <property type="entry name" value="Non_canon_purine_NTPase"/>
    <property type="match status" value="1"/>
</dbReference>
<accession>A0ABT0VF84</accession>
<dbReference type="InterPro" id="IPR020922">
    <property type="entry name" value="dITP/XTP_pyrophosphatase"/>
</dbReference>
<dbReference type="InterPro" id="IPR002637">
    <property type="entry name" value="RdgB/HAM1"/>
</dbReference>
<gene>
    <name evidence="9" type="ORF">KAK10_00995</name>
</gene>
<keyword evidence="2 7" id="KW-0479">Metal-binding</keyword>
<reference evidence="9" key="1">
    <citation type="submission" date="2021-04" db="EMBL/GenBank/DDBJ databases">
        <title>Taxonomic assessment of Weissella genus.</title>
        <authorList>
            <person name="Fanelli F."/>
            <person name="Chieffi D."/>
            <person name="Dell'Aquila A."/>
            <person name="Gyu-Sung C."/>
            <person name="Franz C.M.A.P."/>
            <person name="Fusco V."/>
        </authorList>
    </citation>
    <scope>NUCLEOTIDE SEQUENCE</scope>
    <source>
        <strain evidence="9">LMG 25373</strain>
    </source>
</reference>
<feature type="binding site" evidence="7">
    <location>
        <position position="178"/>
    </location>
    <ligand>
        <name>substrate</name>
    </ligand>
</feature>
<protein>
    <recommendedName>
        <fullName evidence="7">dITP/XTP pyrophosphatase</fullName>
        <ecNumber evidence="7">3.6.1.66</ecNumber>
    </recommendedName>
    <alternativeName>
        <fullName evidence="7">Non-canonical purine NTP pyrophosphatase</fullName>
    </alternativeName>
    <alternativeName>
        <fullName evidence="7">Non-standard purine NTP pyrophosphatase</fullName>
    </alternativeName>
    <alternativeName>
        <fullName evidence="7">Nucleoside-triphosphate diphosphatase</fullName>
    </alternativeName>
    <alternativeName>
        <fullName evidence="7">Nucleoside-triphosphate pyrophosphatase</fullName>
        <shortName evidence="7">NTPase</shortName>
    </alternativeName>
</protein>
<dbReference type="Gene3D" id="3.90.950.10">
    <property type="match status" value="1"/>
</dbReference>
<dbReference type="InterPro" id="IPR029001">
    <property type="entry name" value="ITPase-like_fam"/>
</dbReference>
<keyword evidence="5 7" id="KW-0460">Magnesium</keyword>
<evidence type="ECO:0000256" key="2">
    <source>
        <dbReference type="ARBA" id="ARBA00022723"/>
    </source>
</evidence>
<organism evidence="9 10">
    <name type="scientific">Periweissella beninensis</name>
    <dbReference type="NCBI Taxonomy" id="504936"/>
    <lineage>
        <taxon>Bacteria</taxon>
        <taxon>Bacillati</taxon>
        <taxon>Bacillota</taxon>
        <taxon>Bacilli</taxon>
        <taxon>Lactobacillales</taxon>
        <taxon>Lactobacillaceae</taxon>
        <taxon>Periweissella</taxon>
    </lineage>
</organism>
<evidence type="ECO:0000313" key="10">
    <source>
        <dbReference type="Proteomes" id="UP001057481"/>
    </source>
</evidence>
<dbReference type="PANTHER" id="PTHR11067:SF9">
    <property type="entry name" value="INOSINE TRIPHOSPHATE PYROPHOSPHATASE"/>
    <property type="match status" value="1"/>
</dbReference>
<name>A0ABT0VF84_9LACO</name>
<dbReference type="CDD" id="cd00515">
    <property type="entry name" value="HAM1"/>
    <property type="match status" value="1"/>
</dbReference>
<feature type="active site" description="Proton acceptor" evidence="7">
    <location>
        <position position="73"/>
    </location>
</feature>
<comment type="caution">
    <text evidence="7">Lacks conserved residue(s) required for the propagation of feature annotation.</text>
</comment>
<dbReference type="PANTHER" id="PTHR11067">
    <property type="entry name" value="INOSINE TRIPHOSPHATE PYROPHOSPHATASE/HAM1 PROTEIN"/>
    <property type="match status" value="1"/>
</dbReference>
<evidence type="ECO:0000256" key="4">
    <source>
        <dbReference type="ARBA" id="ARBA00022801"/>
    </source>
</evidence>
<dbReference type="Pfam" id="PF01725">
    <property type="entry name" value="Ham1p_like"/>
    <property type="match status" value="1"/>
</dbReference>
<evidence type="ECO:0000256" key="6">
    <source>
        <dbReference type="ARBA" id="ARBA00023080"/>
    </source>
</evidence>
<dbReference type="GO" id="GO:0036220">
    <property type="term" value="F:ITP diphosphatase activity"/>
    <property type="evidence" value="ECO:0007669"/>
    <property type="project" value="UniProtKB-EC"/>
</dbReference>
<dbReference type="NCBIfam" id="TIGR00042">
    <property type="entry name" value="RdgB/HAM1 family non-canonical purine NTP pyrophosphatase"/>
    <property type="match status" value="1"/>
</dbReference>
<evidence type="ECO:0000256" key="1">
    <source>
        <dbReference type="ARBA" id="ARBA00008023"/>
    </source>
</evidence>